<dbReference type="Proteomes" id="UP000624325">
    <property type="component" value="Unassembled WGS sequence"/>
</dbReference>
<evidence type="ECO:0000313" key="2">
    <source>
        <dbReference type="Proteomes" id="UP000624325"/>
    </source>
</evidence>
<proteinExistence type="predicted"/>
<name>A0ABQ4CEG4_9ACTN</name>
<reference evidence="1 2" key="1">
    <citation type="submission" date="2021-01" db="EMBL/GenBank/DDBJ databases">
        <title>Whole genome shotgun sequence of Asanoa iriomotensis NBRC 100142.</title>
        <authorList>
            <person name="Komaki H."/>
            <person name="Tamura T."/>
        </authorList>
    </citation>
    <scope>NUCLEOTIDE SEQUENCE [LARGE SCALE GENOMIC DNA]</scope>
    <source>
        <strain evidence="1 2">NBRC 100142</strain>
    </source>
</reference>
<gene>
    <name evidence="1" type="ORF">Air01nite_72480</name>
</gene>
<protein>
    <submittedName>
        <fullName evidence="1">Uncharacterized protein</fullName>
    </submittedName>
</protein>
<keyword evidence="2" id="KW-1185">Reference proteome</keyword>
<dbReference type="EMBL" id="BONC01000090">
    <property type="protein sequence ID" value="GIF61153.1"/>
    <property type="molecule type" value="Genomic_DNA"/>
</dbReference>
<sequence length="87" mass="9474">MTLTRSNTRPSKAAFAATNSGSAFQPEWSNAQPSQAAYTWKSCRSPAKRIAVTLIGRSGKVSRQAQARMWHAPAAKKAWSALSHAMR</sequence>
<comment type="caution">
    <text evidence="1">The sequence shown here is derived from an EMBL/GenBank/DDBJ whole genome shotgun (WGS) entry which is preliminary data.</text>
</comment>
<evidence type="ECO:0000313" key="1">
    <source>
        <dbReference type="EMBL" id="GIF61153.1"/>
    </source>
</evidence>
<organism evidence="1 2">
    <name type="scientific">Asanoa iriomotensis</name>
    <dbReference type="NCBI Taxonomy" id="234613"/>
    <lineage>
        <taxon>Bacteria</taxon>
        <taxon>Bacillati</taxon>
        <taxon>Actinomycetota</taxon>
        <taxon>Actinomycetes</taxon>
        <taxon>Micromonosporales</taxon>
        <taxon>Micromonosporaceae</taxon>
        <taxon>Asanoa</taxon>
    </lineage>
</organism>
<accession>A0ABQ4CEG4</accession>